<dbReference type="CDD" id="cd02258">
    <property type="entry name" value="Peptidase_C25_N"/>
    <property type="match status" value="1"/>
</dbReference>
<evidence type="ECO:0000256" key="1">
    <source>
        <dbReference type="ARBA" id="ARBA00022729"/>
    </source>
</evidence>
<keyword evidence="5" id="KW-1185">Reference proteome</keyword>
<dbReference type="Gene3D" id="3.40.50.1460">
    <property type="match status" value="1"/>
</dbReference>
<reference evidence="4 5" key="1">
    <citation type="submission" date="2019-08" db="EMBL/GenBank/DDBJ databases">
        <authorList>
            <person name="Shi S."/>
        </authorList>
    </citation>
    <scope>NUCLEOTIDE SEQUENCE [LARGE SCALE GENOMIC DNA]</scope>
    <source>
        <strain evidence="4 5">GY10130</strain>
    </source>
</reference>
<dbReference type="Gene3D" id="2.60.40.4070">
    <property type="match status" value="1"/>
</dbReference>
<dbReference type="InterPro" id="IPR001769">
    <property type="entry name" value="Gingipain"/>
</dbReference>
<dbReference type="Pfam" id="PF01364">
    <property type="entry name" value="Peptidase_C25"/>
    <property type="match status" value="1"/>
</dbReference>
<gene>
    <name evidence="4" type="primary">porU</name>
    <name evidence="4" type="ORF">FVR03_11305</name>
</gene>
<evidence type="ECO:0000313" key="5">
    <source>
        <dbReference type="Proteomes" id="UP000321926"/>
    </source>
</evidence>
<dbReference type="InterPro" id="IPR026444">
    <property type="entry name" value="Secre_tail"/>
</dbReference>
<sequence>MRSPIIRLMCLFVLTGLWAMGAAAQVAPEQVQLNWTGHEAVLPTATLPGKIPVFEGASYDYAERLPYYRLQFRGTTLSSFQLQETAYEPFSADDQKLFQASDIATEPAITIVPATENKVPVALVMVLPIRKNPQSGQLEKLVRFSYSYTTQNNTRLGTTDTRDNHTTTSVLNTGNWYKLAVTASGIYKIDRATLQALGISTQGLDPRTIQVFGNGGGMLPQPNNIARPDDLTENAIWVVGEADGRFDEADYALFYAQGPHTWSYDANQKLFTHENNIYSDTAFYFLRVGAAPGTRISSRGQAAGATQTITSYNERLFHERDLKSMIYSGREWYGEEFSSFTSSRDIAFPVTDLVPGSEIRLTAALMANSSVITSFVLRINNQNLGTQAIAGRGSFVDHPEGTNSLRTYTINQQTIGAAQELRLNLAYNTGGSSTSAGYINYLELNLERQLRLYGEQTSFRSISSLEAGVSTYRVAAAPANAMVWDVTDPLRPVLQEVVASGPDLSFSATSSTLREYVVFQNNTGLKPIPAGRVANQNLHAQNLNGDLDLVILTHPNFIESANRLAEHRNQHSGMNVVVVTPNQVYNEFSSGRQDVTAIRDYMRMLYKRSSKSGSEVMHLLLFGDTSYDYKNRIANNTNFIPVYQSRQSLNPITSYSSEDYYGFLDDTEGEWVENTFGDHLLDIGVGRLPAKTAAEAATLVNKIMLYDSPSHFGKWRSRITFAADDGDFNLHQNDAEFLANYIENSFTQYNTNKIYLDLYRQVSVSNGQRAPQATEAFNKAVEQGSLIINYTGHGNAVSLASEQLVTLENVANWRNINNLTFLVTATCEFGRYDDPARVSGAETALLNQEGGAVGLLTTTRKVYQNGNKALNTAFFESAFTPIDGKMPVLGDLLQRTKNNSIVGNASGARGVNNRNFTLLGDPSQQLAYANLKATITEVNGMPATTDTLRALSKVNFKGKVSEPSGAVAAGFNGKINITVFDKQNTLMTFGDEGVQSIPVKLRENVIYDGQATVTNGLFEVNFVVPKDIAYNYGPGKVSLYASNSSTDALGASKDVIVGGTATDVAEDNIPPVINIFMDDESFVFGGTTGKNPLLLAKIFDDNGINTAGLGIGHEITAIFNDAKDNLTVLNDYYTADVDSYQSGTVRFQLQNLKPGPHSVRLKAWDTHNNSAEEYLEFVVSNEAGLALDHVLNHPNPFSTRTTFHFDHNRAGENLEIQVQIFTISGKLVKTLETTCFASKTHLAEITWNGRDEYNDTLAKGVYVYKVNVRSQQDGSKTSKFEKLVILN</sequence>
<organism evidence="4 5">
    <name type="scientific">Pontibacter qinzhouensis</name>
    <dbReference type="NCBI Taxonomy" id="2603253"/>
    <lineage>
        <taxon>Bacteria</taxon>
        <taxon>Pseudomonadati</taxon>
        <taxon>Bacteroidota</taxon>
        <taxon>Cytophagia</taxon>
        <taxon>Cytophagales</taxon>
        <taxon>Hymenobacteraceae</taxon>
        <taxon>Pontibacter</taxon>
    </lineage>
</organism>
<protein>
    <submittedName>
        <fullName evidence="4">Type IX secretion system sortase PorU</fullName>
    </submittedName>
</protein>
<dbReference type="OrthoDB" id="9809780at2"/>
<dbReference type="Gene3D" id="3.40.50.10390">
    <property type="entry name" value="Gingipain r, domain 1"/>
    <property type="match status" value="1"/>
</dbReference>
<name>A0A5C8KA71_9BACT</name>
<evidence type="ECO:0000259" key="3">
    <source>
        <dbReference type="Pfam" id="PF01364"/>
    </source>
</evidence>
<dbReference type="InterPro" id="IPR029030">
    <property type="entry name" value="Caspase-like_dom_sf"/>
</dbReference>
<dbReference type="InterPro" id="IPR029031">
    <property type="entry name" value="Gingipain_N_sf"/>
</dbReference>
<accession>A0A5C8KA71</accession>
<evidence type="ECO:0000256" key="2">
    <source>
        <dbReference type="SAM" id="SignalP"/>
    </source>
</evidence>
<dbReference type="GO" id="GO:0008234">
    <property type="term" value="F:cysteine-type peptidase activity"/>
    <property type="evidence" value="ECO:0007669"/>
    <property type="project" value="InterPro"/>
</dbReference>
<dbReference type="NCBIfam" id="TIGR04183">
    <property type="entry name" value="Por_Secre_tail"/>
    <property type="match status" value="1"/>
</dbReference>
<feature type="chain" id="PRO_5022905319" evidence="2">
    <location>
        <begin position="20"/>
        <end position="1287"/>
    </location>
</feature>
<keyword evidence="1 2" id="KW-0732">Signal</keyword>
<evidence type="ECO:0000313" key="4">
    <source>
        <dbReference type="EMBL" id="TXK46066.1"/>
    </source>
</evidence>
<dbReference type="Proteomes" id="UP000321926">
    <property type="component" value="Unassembled WGS sequence"/>
</dbReference>
<feature type="domain" description="Gingipain" evidence="3">
    <location>
        <begin position="550"/>
        <end position="923"/>
    </location>
</feature>
<proteinExistence type="predicted"/>
<dbReference type="NCBIfam" id="NF033707">
    <property type="entry name" value="T9SS_sortase"/>
    <property type="match status" value="1"/>
</dbReference>
<dbReference type="EMBL" id="VRTY01000037">
    <property type="protein sequence ID" value="TXK46066.1"/>
    <property type="molecule type" value="Genomic_DNA"/>
</dbReference>
<dbReference type="GO" id="GO:0006508">
    <property type="term" value="P:proteolysis"/>
    <property type="evidence" value="ECO:0007669"/>
    <property type="project" value="InterPro"/>
</dbReference>
<comment type="caution">
    <text evidence="4">The sequence shown here is derived from an EMBL/GenBank/DDBJ whole genome shotgun (WGS) entry which is preliminary data.</text>
</comment>
<dbReference type="SUPFAM" id="SSF52129">
    <property type="entry name" value="Caspase-like"/>
    <property type="match status" value="1"/>
</dbReference>
<feature type="signal peptide" evidence="2">
    <location>
        <begin position="1"/>
        <end position="19"/>
    </location>
</feature>